<evidence type="ECO:0000313" key="3">
    <source>
        <dbReference type="Proteomes" id="UP000230233"/>
    </source>
</evidence>
<evidence type="ECO:0000256" key="1">
    <source>
        <dbReference type="SAM" id="Phobius"/>
    </source>
</evidence>
<proteinExistence type="predicted"/>
<dbReference type="Proteomes" id="UP000230233">
    <property type="component" value="Chromosome V"/>
</dbReference>
<keyword evidence="3" id="KW-1185">Reference proteome</keyword>
<keyword evidence="1" id="KW-0472">Membrane</keyword>
<name>A0A2G5T854_9PELO</name>
<gene>
    <name evidence="2" type="primary">Cnig_chr_V.g17024</name>
    <name evidence="2" type="ORF">B9Z55_017024</name>
</gene>
<keyword evidence="1" id="KW-0812">Transmembrane</keyword>
<reference evidence="3" key="1">
    <citation type="submission" date="2017-10" db="EMBL/GenBank/DDBJ databases">
        <title>Rapid genome shrinkage in a self-fertile nematode reveals novel sperm competition proteins.</title>
        <authorList>
            <person name="Yin D."/>
            <person name="Schwarz E.M."/>
            <person name="Thomas C.G."/>
            <person name="Felde R.L."/>
            <person name="Korf I.F."/>
            <person name="Cutter A.D."/>
            <person name="Schartner C.M."/>
            <person name="Ralston E.J."/>
            <person name="Meyer B.J."/>
            <person name="Haag E.S."/>
        </authorList>
    </citation>
    <scope>NUCLEOTIDE SEQUENCE [LARGE SCALE GENOMIC DNA]</scope>
    <source>
        <strain evidence="3">JU1422</strain>
    </source>
</reference>
<comment type="caution">
    <text evidence="2">The sequence shown here is derived from an EMBL/GenBank/DDBJ whole genome shotgun (WGS) entry which is preliminary data.</text>
</comment>
<sequence>MKFSDESKKSKTNFICIEIKFKAKGDVLVGSSEEVLVGVGIHGESDPGDGGVGKSRCDEDGSVDGVHGCGSLKARSKRSPTMNAIYTAVLVASTLAYSAVAWIGLSMDANEDLF</sequence>
<feature type="transmembrane region" description="Helical" evidence="1">
    <location>
        <begin position="84"/>
        <end position="105"/>
    </location>
</feature>
<evidence type="ECO:0000313" key="2">
    <source>
        <dbReference type="EMBL" id="PIC23266.1"/>
    </source>
</evidence>
<dbReference type="EMBL" id="PDUG01000005">
    <property type="protein sequence ID" value="PIC23266.1"/>
    <property type="molecule type" value="Genomic_DNA"/>
</dbReference>
<dbReference type="OrthoDB" id="5814690at2759"/>
<keyword evidence="1" id="KW-1133">Transmembrane helix</keyword>
<accession>A0A2G5T854</accession>
<organism evidence="2 3">
    <name type="scientific">Caenorhabditis nigoni</name>
    <dbReference type="NCBI Taxonomy" id="1611254"/>
    <lineage>
        <taxon>Eukaryota</taxon>
        <taxon>Metazoa</taxon>
        <taxon>Ecdysozoa</taxon>
        <taxon>Nematoda</taxon>
        <taxon>Chromadorea</taxon>
        <taxon>Rhabditida</taxon>
        <taxon>Rhabditina</taxon>
        <taxon>Rhabditomorpha</taxon>
        <taxon>Rhabditoidea</taxon>
        <taxon>Rhabditidae</taxon>
        <taxon>Peloderinae</taxon>
        <taxon>Caenorhabditis</taxon>
    </lineage>
</organism>
<protein>
    <submittedName>
        <fullName evidence="2">Uncharacterized protein</fullName>
    </submittedName>
</protein>
<dbReference type="AlphaFoldDB" id="A0A2G5T854"/>